<evidence type="ECO:0000256" key="7">
    <source>
        <dbReference type="ARBA" id="ARBA00023136"/>
    </source>
</evidence>
<keyword evidence="12" id="KW-1185">Reference proteome</keyword>
<feature type="transmembrane region" description="Helical" evidence="10">
    <location>
        <begin position="81"/>
        <end position="102"/>
    </location>
</feature>
<evidence type="ECO:0000256" key="10">
    <source>
        <dbReference type="SAM" id="Phobius"/>
    </source>
</evidence>
<dbReference type="PIRSF" id="PIRSF017207">
    <property type="entry name" value="UCP017207_TM-p85"/>
    <property type="match status" value="1"/>
</dbReference>
<name>A0A4Q1BFN2_TREME</name>
<dbReference type="GO" id="GO:0005789">
    <property type="term" value="C:endoplasmic reticulum membrane"/>
    <property type="evidence" value="ECO:0007669"/>
    <property type="project" value="UniProtKB-SubCell"/>
</dbReference>
<dbReference type="AlphaFoldDB" id="A0A4Q1BFN2"/>
<dbReference type="VEuPathDB" id="FungiDB:TREMEDRAFT_28776"/>
<evidence type="ECO:0000313" key="12">
    <source>
        <dbReference type="Proteomes" id="UP000289152"/>
    </source>
</evidence>
<dbReference type="InParanoid" id="A0A4Q1BFN2"/>
<keyword evidence="4 10" id="KW-0812">Transmembrane</keyword>
<evidence type="ECO:0000313" key="11">
    <source>
        <dbReference type="EMBL" id="RXK35013.1"/>
    </source>
</evidence>
<reference evidence="11 12" key="1">
    <citation type="submission" date="2016-06" db="EMBL/GenBank/DDBJ databases">
        <title>Evolution of pathogenesis and genome organization in the Tremellales.</title>
        <authorList>
            <person name="Cuomo C."/>
            <person name="Litvintseva A."/>
            <person name="Heitman J."/>
            <person name="Chen Y."/>
            <person name="Sun S."/>
            <person name="Springer D."/>
            <person name="Dromer F."/>
            <person name="Young S."/>
            <person name="Zeng Q."/>
            <person name="Chapman S."/>
            <person name="Gujja S."/>
            <person name="Saif S."/>
            <person name="Birren B."/>
        </authorList>
    </citation>
    <scope>NUCLEOTIDE SEQUENCE [LARGE SCALE GENOMIC DNA]</scope>
    <source>
        <strain evidence="11 12">ATCC 28783</strain>
    </source>
</reference>
<feature type="region of interest" description="Disordered" evidence="9">
    <location>
        <begin position="1"/>
        <end position="35"/>
    </location>
</feature>
<feature type="transmembrane region" description="Helical" evidence="10">
    <location>
        <begin position="122"/>
        <end position="145"/>
    </location>
</feature>
<dbReference type="FunCoup" id="A0A4Q1BFN2">
    <property type="interactions" value="303"/>
</dbReference>
<comment type="caution">
    <text evidence="11">The sequence shown here is derived from an EMBL/GenBank/DDBJ whole genome shotgun (WGS) entry which is preliminary data.</text>
</comment>
<comment type="subcellular location">
    <subcellularLocation>
        <location evidence="1">Endoplasmic reticulum membrane</location>
        <topology evidence="1">Multi-pass membrane protein</topology>
    </subcellularLocation>
</comment>
<evidence type="ECO:0000256" key="9">
    <source>
        <dbReference type="SAM" id="MobiDB-lite"/>
    </source>
</evidence>
<sequence>MEPLSKNTLKNIPNPPGFSLPLAPPTSGKKDVIPPRVDPALQAKRSSDLRMKRAWELALSPAKSLPMQAIMLYFSGSGVQIFSLGIVFMLLTSPIKAVFNIFSAFEPFKTLPPWGKPGQESYLPLTGPMVVYVICQALVLSLGLYKTSTMGVLPTSSSDWLQFETRSNPPEWSSVRSFSLGLL</sequence>
<comment type="similarity">
    <text evidence="2 8">Belongs to the EMC4 family.</text>
</comment>
<dbReference type="EMBL" id="SDIL01000164">
    <property type="protein sequence ID" value="RXK35013.1"/>
    <property type="molecule type" value="Genomic_DNA"/>
</dbReference>
<accession>A0A4Q1BFN2</accession>
<dbReference type="InterPro" id="IPR009445">
    <property type="entry name" value="TMEM85/Emc4"/>
</dbReference>
<evidence type="ECO:0000256" key="3">
    <source>
        <dbReference type="ARBA" id="ARBA00020820"/>
    </source>
</evidence>
<proteinExistence type="inferred from homology"/>
<dbReference type="STRING" id="5217.A0A4Q1BFN2"/>
<evidence type="ECO:0000256" key="1">
    <source>
        <dbReference type="ARBA" id="ARBA00004477"/>
    </source>
</evidence>
<evidence type="ECO:0000256" key="8">
    <source>
        <dbReference type="PIRNR" id="PIRNR017207"/>
    </source>
</evidence>
<protein>
    <recommendedName>
        <fullName evidence="3 8">ER membrane protein complex subunit 4</fullName>
    </recommendedName>
</protein>
<dbReference type="Pfam" id="PF06417">
    <property type="entry name" value="EMC4"/>
    <property type="match status" value="1"/>
</dbReference>
<dbReference type="PANTHER" id="PTHR19315">
    <property type="entry name" value="ER MEMBRANE PROTEIN COMPLEX SUBUNIT 4"/>
    <property type="match status" value="1"/>
</dbReference>
<evidence type="ECO:0000256" key="5">
    <source>
        <dbReference type="ARBA" id="ARBA00022824"/>
    </source>
</evidence>
<dbReference type="Proteomes" id="UP000289152">
    <property type="component" value="Unassembled WGS sequence"/>
</dbReference>
<evidence type="ECO:0000256" key="2">
    <source>
        <dbReference type="ARBA" id="ARBA00007715"/>
    </source>
</evidence>
<evidence type="ECO:0000256" key="4">
    <source>
        <dbReference type="ARBA" id="ARBA00022692"/>
    </source>
</evidence>
<organism evidence="11 12">
    <name type="scientific">Tremella mesenterica</name>
    <name type="common">Jelly fungus</name>
    <dbReference type="NCBI Taxonomy" id="5217"/>
    <lineage>
        <taxon>Eukaryota</taxon>
        <taxon>Fungi</taxon>
        <taxon>Dikarya</taxon>
        <taxon>Basidiomycota</taxon>
        <taxon>Agaricomycotina</taxon>
        <taxon>Tremellomycetes</taxon>
        <taxon>Tremellales</taxon>
        <taxon>Tremellaceae</taxon>
        <taxon>Tremella</taxon>
    </lineage>
</organism>
<keyword evidence="6 10" id="KW-1133">Transmembrane helix</keyword>
<feature type="compositionally biased region" description="Polar residues" evidence="9">
    <location>
        <begin position="1"/>
        <end position="11"/>
    </location>
</feature>
<dbReference type="OrthoDB" id="369569at2759"/>
<evidence type="ECO:0000256" key="6">
    <source>
        <dbReference type="ARBA" id="ARBA00022989"/>
    </source>
</evidence>
<keyword evidence="5" id="KW-0256">Endoplasmic reticulum</keyword>
<feature type="compositionally biased region" description="Pro residues" evidence="9">
    <location>
        <begin position="13"/>
        <end position="24"/>
    </location>
</feature>
<gene>
    <name evidence="11" type="ORF">M231_07716</name>
</gene>
<keyword evidence="7 8" id="KW-0472">Membrane</keyword>